<dbReference type="AlphaFoldDB" id="A0A120KN31"/>
<dbReference type="STRING" id="44742.AXF13_06695"/>
<sequence length="133" mass="13430">MPVTRLFKTYDVSGDLSPYRIAAHAATAGMIAQAAAPTDALIGTTDELGKQPNGRADVAMSDLPEVEAGAAVACGDPLTSDAEGRAVKATESGQRIIGFALTAAQSSGEIIDYQFAPGTLALAAEPVTPPEGA</sequence>
<keyword evidence="2" id="KW-1185">Reference proteome</keyword>
<gene>
    <name evidence="1" type="ORF">AXF13_06695</name>
</gene>
<organism evidence="1 2">
    <name type="scientific">Desulfovibrio fairfieldensis</name>
    <dbReference type="NCBI Taxonomy" id="44742"/>
    <lineage>
        <taxon>Bacteria</taxon>
        <taxon>Pseudomonadati</taxon>
        <taxon>Thermodesulfobacteriota</taxon>
        <taxon>Desulfovibrionia</taxon>
        <taxon>Desulfovibrionales</taxon>
        <taxon>Desulfovibrionaceae</taxon>
        <taxon>Desulfovibrio</taxon>
    </lineage>
</organism>
<dbReference type="RefSeq" id="WP_062252138.1">
    <property type="nucleotide sequence ID" value="NZ_CP014229.1"/>
</dbReference>
<accession>A0A120KN31</accession>
<dbReference type="Pfam" id="PF09956">
    <property type="entry name" value="Phage_cement_2"/>
    <property type="match status" value="1"/>
</dbReference>
<dbReference type="Proteomes" id="UP000069241">
    <property type="component" value="Chromosome"/>
</dbReference>
<reference evidence="2" key="1">
    <citation type="submission" date="2016-02" db="EMBL/GenBank/DDBJ databases">
        <authorList>
            <person name="Holder M.E."/>
            <person name="Ajami N.J."/>
            <person name="Petrosino J.F."/>
        </authorList>
    </citation>
    <scope>NUCLEOTIDE SEQUENCE [LARGE SCALE GENOMIC DNA]</scope>
    <source>
        <strain evidence="2">CCUG 45958</strain>
    </source>
</reference>
<name>A0A120KN31_9BACT</name>
<dbReference type="InterPro" id="IPR011231">
    <property type="entry name" value="Phage_VT1-Sakai_H0018"/>
</dbReference>
<evidence type="ECO:0000313" key="1">
    <source>
        <dbReference type="EMBL" id="AMD89824.1"/>
    </source>
</evidence>
<evidence type="ECO:0000313" key="2">
    <source>
        <dbReference type="Proteomes" id="UP000069241"/>
    </source>
</evidence>
<protein>
    <submittedName>
        <fullName evidence="1">Uncharacterized protein</fullName>
    </submittedName>
</protein>
<dbReference type="KEGG" id="dfi:AXF13_06695"/>
<proteinExistence type="predicted"/>
<dbReference type="EMBL" id="CP014229">
    <property type="protein sequence ID" value="AMD89824.1"/>
    <property type="molecule type" value="Genomic_DNA"/>
</dbReference>